<sequence>MIEHWREKLQDIEELVLYSDGSLKDYAKENMKMTFGVVVQGWRGHYEVISGTVRGFASWAKAELIGLLNAILCCSRGKDVMIKLDNSAVEQGFQDL</sequence>
<accession>A0A9P6FJT1</accession>
<reference evidence="1" key="1">
    <citation type="journal article" date="2020" name="Fungal Divers.">
        <title>Resolving the Mortierellaceae phylogeny through synthesis of multi-gene phylogenetics and phylogenomics.</title>
        <authorList>
            <person name="Vandepol N."/>
            <person name="Liber J."/>
            <person name="Desiro A."/>
            <person name="Na H."/>
            <person name="Kennedy M."/>
            <person name="Barry K."/>
            <person name="Grigoriev I.V."/>
            <person name="Miller A.N."/>
            <person name="O'Donnell K."/>
            <person name="Stajich J.E."/>
            <person name="Bonito G."/>
        </authorList>
    </citation>
    <scope>NUCLEOTIDE SEQUENCE</scope>
    <source>
        <strain evidence="1">KOD1015</strain>
    </source>
</reference>
<evidence type="ECO:0008006" key="3">
    <source>
        <dbReference type="Google" id="ProtNLM"/>
    </source>
</evidence>
<keyword evidence="2" id="KW-1185">Reference proteome</keyword>
<dbReference type="SUPFAM" id="SSF53098">
    <property type="entry name" value="Ribonuclease H-like"/>
    <property type="match status" value="1"/>
</dbReference>
<evidence type="ECO:0000313" key="1">
    <source>
        <dbReference type="EMBL" id="KAF9566647.1"/>
    </source>
</evidence>
<dbReference type="Gene3D" id="3.30.420.10">
    <property type="entry name" value="Ribonuclease H-like superfamily/Ribonuclease H"/>
    <property type="match status" value="1"/>
</dbReference>
<name>A0A9P6FJT1_9FUNG</name>
<evidence type="ECO:0000313" key="2">
    <source>
        <dbReference type="Proteomes" id="UP000780801"/>
    </source>
</evidence>
<dbReference type="GO" id="GO:0003676">
    <property type="term" value="F:nucleic acid binding"/>
    <property type="evidence" value="ECO:0007669"/>
    <property type="project" value="InterPro"/>
</dbReference>
<dbReference type="AlphaFoldDB" id="A0A9P6FJT1"/>
<organism evidence="1 2">
    <name type="scientific">Lunasporangiospora selenospora</name>
    <dbReference type="NCBI Taxonomy" id="979761"/>
    <lineage>
        <taxon>Eukaryota</taxon>
        <taxon>Fungi</taxon>
        <taxon>Fungi incertae sedis</taxon>
        <taxon>Mucoromycota</taxon>
        <taxon>Mortierellomycotina</taxon>
        <taxon>Mortierellomycetes</taxon>
        <taxon>Mortierellales</taxon>
        <taxon>Mortierellaceae</taxon>
        <taxon>Lunasporangiospora</taxon>
    </lineage>
</organism>
<protein>
    <recommendedName>
        <fullName evidence="3">RNase H type-1 domain-containing protein</fullName>
    </recommendedName>
</protein>
<dbReference type="OrthoDB" id="2433898at2759"/>
<feature type="non-terminal residue" evidence="1">
    <location>
        <position position="96"/>
    </location>
</feature>
<dbReference type="Proteomes" id="UP000780801">
    <property type="component" value="Unassembled WGS sequence"/>
</dbReference>
<proteinExistence type="predicted"/>
<dbReference type="EMBL" id="JAABOA010006261">
    <property type="protein sequence ID" value="KAF9566647.1"/>
    <property type="molecule type" value="Genomic_DNA"/>
</dbReference>
<dbReference type="InterPro" id="IPR036397">
    <property type="entry name" value="RNaseH_sf"/>
</dbReference>
<comment type="caution">
    <text evidence="1">The sequence shown here is derived from an EMBL/GenBank/DDBJ whole genome shotgun (WGS) entry which is preliminary data.</text>
</comment>
<dbReference type="InterPro" id="IPR012337">
    <property type="entry name" value="RNaseH-like_sf"/>
</dbReference>
<gene>
    <name evidence="1" type="ORF">BGW38_008869</name>
</gene>